<organism evidence="1 2">
    <name type="scientific">Ascaris lumbricoides</name>
    <name type="common">Giant roundworm</name>
    <dbReference type="NCBI Taxonomy" id="6252"/>
    <lineage>
        <taxon>Eukaryota</taxon>
        <taxon>Metazoa</taxon>
        <taxon>Ecdysozoa</taxon>
        <taxon>Nematoda</taxon>
        <taxon>Chromadorea</taxon>
        <taxon>Rhabditida</taxon>
        <taxon>Spirurina</taxon>
        <taxon>Ascaridomorpha</taxon>
        <taxon>Ascaridoidea</taxon>
        <taxon>Ascarididae</taxon>
        <taxon>Ascaris</taxon>
    </lineage>
</organism>
<protein>
    <submittedName>
        <fullName evidence="2">ZP domain-containing protein</fullName>
    </submittedName>
</protein>
<evidence type="ECO:0000313" key="2">
    <source>
        <dbReference type="WBParaSite" id="ALUE_0000953001-mRNA-1"/>
    </source>
</evidence>
<proteinExistence type="predicted"/>
<name>A0A0M3I0A9_ASCLU</name>
<reference evidence="2" key="1">
    <citation type="submission" date="2017-02" db="UniProtKB">
        <authorList>
            <consortium name="WormBaseParasite"/>
        </authorList>
    </citation>
    <scope>IDENTIFICATION</scope>
</reference>
<accession>A0A0M3I0A9</accession>
<evidence type="ECO:0000313" key="1">
    <source>
        <dbReference type="Proteomes" id="UP000036681"/>
    </source>
</evidence>
<dbReference type="AlphaFoldDB" id="A0A0M3I0A9"/>
<keyword evidence="1" id="KW-1185">Reference proteome</keyword>
<sequence length="47" mass="5143">MITVLRLQCGFVLETGCLVRSRRRDSASRVTLDPSSCTATVANRSTN</sequence>
<dbReference type="Proteomes" id="UP000036681">
    <property type="component" value="Unplaced"/>
</dbReference>
<dbReference type="WBParaSite" id="ALUE_0000953001-mRNA-1">
    <property type="protein sequence ID" value="ALUE_0000953001-mRNA-1"/>
    <property type="gene ID" value="ALUE_0000953001"/>
</dbReference>